<keyword evidence="7 12" id="KW-0969">Cilium</keyword>
<dbReference type="GO" id="GO:0051457">
    <property type="term" value="P:maintenance of protein location in nucleus"/>
    <property type="evidence" value="ECO:0007669"/>
    <property type="project" value="TreeGrafter"/>
</dbReference>
<dbReference type="VEuPathDB" id="VectorBase:MDOA013726"/>
<dbReference type="Pfam" id="PF11527">
    <property type="entry name" value="ARL2_Bind_BART"/>
    <property type="match status" value="1"/>
</dbReference>
<dbReference type="AlphaFoldDB" id="A0A1I8NC83"/>
<evidence type="ECO:0000256" key="2">
    <source>
        <dbReference type="ARBA" id="ARBA00004123"/>
    </source>
</evidence>
<evidence type="ECO:0000256" key="10">
    <source>
        <dbReference type="ARBA" id="ARBA00023242"/>
    </source>
</evidence>
<dbReference type="GO" id="GO:0005634">
    <property type="term" value="C:nucleus"/>
    <property type="evidence" value="ECO:0007669"/>
    <property type="project" value="UniProtKB-SubCell"/>
</dbReference>
<dbReference type="EnsemblMetazoa" id="MDOA013726-RA">
    <property type="protein sequence ID" value="MDOA013726-PA"/>
    <property type="gene ID" value="MDOA013726"/>
</dbReference>
<keyword evidence="8 12" id="KW-0496">Mitochondrion</keyword>
<reference evidence="14" key="1">
    <citation type="submission" date="2020-05" db="UniProtKB">
        <authorList>
            <consortium name="EnsemblMetazoa"/>
        </authorList>
    </citation>
    <scope>IDENTIFICATION</scope>
    <source>
        <strain evidence="14">Aabys</strain>
    </source>
</reference>
<keyword evidence="6 12" id="KW-0963">Cytoplasm</keyword>
<sequence length="158" mass="18887">MDSPTENATNIEIVGITRGSKFFDEVIGHIEDIVLSEEFQQMQEEFLELHWHCFETGEENKLEYMDIFEEYSNKFESHIMRELQHRMDDFNMEKFVEELSSYDSHQDPYGFGDSEIFELLQSFSDFQTFKDLMLDYRSKKEGHVPNLEFDILITTPLR</sequence>
<keyword evidence="11 12" id="KW-0966">Cell projection</keyword>
<evidence type="ECO:0000256" key="9">
    <source>
        <dbReference type="ARBA" id="ARBA00023212"/>
    </source>
</evidence>
<feature type="domain" description="BART" evidence="13">
    <location>
        <begin position="23"/>
        <end position="141"/>
    </location>
</feature>
<dbReference type="InterPro" id="IPR038849">
    <property type="entry name" value="ARL2BP"/>
</dbReference>
<evidence type="ECO:0000256" key="12">
    <source>
        <dbReference type="RuleBase" id="RU367099"/>
    </source>
</evidence>
<dbReference type="VEuPathDB" id="VectorBase:MDOMA2_011533"/>
<evidence type="ECO:0000256" key="5">
    <source>
        <dbReference type="ARBA" id="ARBA00014849"/>
    </source>
</evidence>
<evidence type="ECO:0000256" key="1">
    <source>
        <dbReference type="ARBA" id="ARBA00004120"/>
    </source>
</evidence>
<dbReference type="Gene3D" id="1.20.1520.10">
    <property type="entry name" value="ADP-ribosylation factor-like 2-binding protein, domain"/>
    <property type="match status" value="1"/>
</dbReference>
<proteinExistence type="inferred from homology"/>
<evidence type="ECO:0000256" key="3">
    <source>
        <dbReference type="ARBA" id="ARBA00004300"/>
    </source>
</evidence>
<keyword evidence="9 12" id="KW-0206">Cytoskeleton</keyword>
<dbReference type="OrthoDB" id="302784at2759"/>
<dbReference type="PANTHER" id="PTHR15487">
    <property type="entry name" value="ADP-RIBOSYLATION FACTOR-LIKE PROTEIN 2-BINDING PROTEIN"/>
    <property type="match status" value="1"/>
</dbReference>
<evidence type="ECO:0000256" key="11">
    <source>
        <dbReference type="ARBA" id="ARBA00023273"/>
    </source>
</evidence>
<dbReference type="InterPro" id="IPR042541">
    <property type="entry name" value="BART_sf"/>
</dbReference>
<evidence type="ECO:0000313" key="14">
    <source>
        <dbReference type="EnsemblMetazoa" id="MDOA013726-PA"/>
    </source>
</evidence>
<protein>
    <recommendedName>
        <fullName evidence="5 12">ADP-ribosylation factor-like protein 2-binding protein</fullName>
        <shortName evidence="12">ARF-like 2-binding protein</shortName>
    </recommendedName>
</protein>
<name>A0A1I8NC83_MUSDO</name>
<dbReference type="GO" id="GO:0005758">
    <property type="term" value="C:mitochondrial intermembrane space"/>
    <property type="evidence" value="ECO:0007669"/>
    <property type="project" value="UniProtKB-SubCell"/>
</dbReference>
<evidence type="ECO:0000259" key="13">
    <source>
        <dbReference type="Pfam" id="PF11527"/>
    </source>
</evidence>
<gene>
    <name evidence="14" type="primary">101895659</name>
</gene>
<evidence type="ECO:0000256" key="4">
    <source>
        <dbReference type="ARBA" id="ARBA00009880"/>
    </source>
</evidence>
<evidence type="ECO:0000256" key="7">
    <source>
        <dbReference type="ARBA" id="ARBA00023069"/>
    </source>
</evidence>
<evidence type="ECO:0000256" key="6">
    <source>
        <dbReference type="ARBA" id="ARBA00022490"/>
    </source>
</evidence>
<dbReference type="InterPro" id="IPR023379">
    <property type="entry name" value="BART_dom"/>
</dbReference>
<dbReference type="eggNOG" id="ENOG502RYJD">
    <property type="taxonomic scope" value="Eukaryota"/>
</dbReference>
<evidence type="ECO:0000256" key="8">
    <source>
        <dbReference type="ARBA" id="ARBA00023128"/>
    </source>
</evidence>
<comment type="similarity">
    <text evidence="4 12">Belongs to the ARL2BP family.</text>
</comment>
<organism evidence="14">
    <name type="scientific">Musca domestica</name>
    <name type="common">House fly</name>
    <dbReference type="NCBI Taxonomy" id="7370"/>
    <lineage>
        <taxon>Eukaryota</taxon>
        <taxon>Metazoa</taxon>
        <taxon>Ecdysozoa</taxon>
        <taxon>Arthropoda</taxon>
        <taxon>Hexapoda</taxon>
        <taxon>Insecta</taxon>
        <taxon>Pterygota</taxon>
        <taxon>Neoptera</taxon>
        <taxon>Endopterygota</taxon>
        <taxon>Diptera</taxon>
        <taxon>Brachycera</taxon>
        <taxon>Muscomorpha</taxon>
        <taxon>Muscoidea</taxon>
        <taxon>Muscidae</taxon>
        <taxon>Musca</taxon>
    </lineage>
</organism>
<dbReference type="KEGG" id="mde:101895659"/>
<dbReference type="PANTHER" id="PTHR15487:SF4">
    <property type="entry name" value="ADP-RIBOSYLATION FACTOR-LIKE PROTEIN 2-BINDING PROTEIN"/>
    <property type="match status" value="1"/>
</dbReference>
<accession>A0A1I8NC83</accession>
<dbReference type="GO" id="GO:0005929">
    <property type="term" value="C:cilium"/>
    <property type="evidence" value="ECO:0007669"/>
    <property type="project" value="UniProtKB-UniRule"/>
</dbReference>
<dbReference type="RefSeq" id="XP_005182347.2">
    <property type="nucleotide sequence ID" value="XM_005182290.3"/>
</dbReference>
<comment type="function">
    <text evidence="12">Plays a role as an effector of the ADP-ribosylation factor-like protein 2, ARL2.</text>
</comment>
<dbReference type="STRING" id="7370.A0A1I8NC83"/>
<dbReference type="GO" id="GO:0005813">
    <property type="term" value="C:centrosome"/>
    <property type="evidence" value="ECO:0007669"/>
    <property type="project" value="UniProtKB-SubCell"/>
</dbReference>
<keyword evidence="10 12" id="KW-0539">Nucleus</keyword>
<comment type="subcellular location">
    <subcellularLocation>
        <location evidence="1 12">Cytoplasm</location>
        <location evidence="1 12">Cytoskeleton</location>
        <location evidence="1 12">Cilium basal body</location>
    </subcellularLocation>
    <subcellularLocation>
        <location evidence="3 12">Cytoplasm</location>
        <location evidence="3 12">Cytoskeleton</location>
        <location evidence="3 12">Microtubule organizing center</location>
        <location evidence="3 12">Centrosome</location>
    </subcellularLocation>
    <subcellularLocation>
        <location evidence="12">Cytoplasm</location>
    </subcellularLocation>
    <subcellularLocation>
        <location evidence="2 12">Nucleus</location>
    </subcellularLocation>
    <subcellularLocation>
        <location evidence="12">Mitochondrion intermembrane space</location>
    </subcellularLocation>
</comment>